<feature type="compositionally biased region" description="Low complexity" evidence="1">
    <location>
        <begin position="28"/>
        <end position="45"/>
    </location>
</feature>
<name>A0ABV0Q408_9TELE</name>
<accession>A0ABV0Q408</accession>
<keyword evidence="3" id="KW-1185">Reference proteome</keyword>
<dbReference type="Proteomes" id="UP001476798">
    <property type="component" value="Unassembled WGS sequence"/>
</dbReference>
<evidence type="ECO:0000313" key="2">
    <source>
        <dbReference type="EMBL" id="MEQ2190207.1"/>
    </source>
</evidence>
<protein>
    <submittedName>
        <fullName evidence="2">Ankyrin repeat and IBR domain-containing protein 1</fullName>
    </submittedName>
</protein>
<feature type="region of interest" description="Disordered" evidence="1">
    <location>
        <begin position="1"/>
        <end position="59"/>
    </location>
</feature>
<evidence type="ECO:0000313" key="3">
    <source>
        <dbReference type="Proteomes" id="UP001476798"/>
    </source>
</evidence>
<gene>
    <name evidence="2" type="primary">ANKIB1_3</name>
    <name evidence="2" type="ORF">GOODEAATRI_033473</name>
</gene>
<dbReference type="EMBL" id="JAHRIO010096955">
    <property type="protein sequence ID" value="MEQ2190207.1"/>
    <property type="molecule type" value="Genomic_DNA"/>
</dbReference>
<comment type="caution">
    <text evidence="2">The sequence shown here is derived from an EMBL/GenBank/DDBJ whole genome shotgun (WGS) entry which is preliminary data.</text>
</comment>
<proteinExistence type="predicted"/>
<feature type="non-terminal residue" evidence="2">
    <location>
        <position position="59"/>
    </location>
</feature>
<evidence type="ECO:0000256" key="1">
    <source>
        <dbReference type="SAM" id="MobiDB-lite"/>
    </source>
</evidence>
<reference evidence="2 3" key="1">
    <citation type="submission" date="2021-06" db="EMBL/GenBank/DDBJ databases">
        <authorList>
            <person name="Palmer J.M."/>
        </authorList>
    </citation>
    <scope>NUCLEOTIDE SEQUENCE [LARGE SCALE GENOMIC DNA]</scope>
    <source>
        <strain evidence="2 3">GA_2019</strain>
        <tissue evidence="2">Muscle</tissue>
    </source>
</reference>
<organism evidence="2 3">
    <name type="scientific">Goodea atripinnis</name>
    <dbReference type="NCBI Taxonomy" id="208336"/>
    <lineage>
        <taxon>Eukaryota</taxon>
        <taxon>Metazoa</taxon>
        <taxon>Chordata</taxon>
        <taxon>Craniata</taxon>
        <taxon>Vertebrata</taxon>
        <taxon>Euteleostomi</taxon>
        <taxon>Actinopterygii</taxon>
        <taxon>Neopterygii</taxon>
        <taxon>Teleostei</taxon>
        <taxon>Neoteleostei</taxon>
        <taxon>Acanthomorphata</taxon>
        <taxon>Ovalentaria</taxon>
        <taxon>Atherinomorphae</taxon>
        <taxon>Cyprinodontiformes</taxon>
        <taxon>Goodeidae</taxon>
        <taxon>Goodea</taxon>
    </lineage>
</organism>
<sequence>MGNAEECCQRSGVQMPNPPPSGYNAWDTLPSPRTPRTTRSSITTPEQISLLAGDHDSSL</sequence>